<evidence type="ECO:0000259" key="2">
    <source>
        <dbReference type="Pfam" id="PF18803"/>
    </source>
</evidence>
<reference evidence="3 4" key="1">
    <citation type="journal article" date="2024" name="J Genomics">
        <title>Draft genome sequencing and assembly of Favolaschia claudopus CIRM-BRFM 2984 isolated from oak limbs.</title>
        <authorList>
            <person name="Navarro D."/>
            <person name="Drula E."/>
            <person name="Chaduli D."/>
            <person name="Cazenave R."/>
            <person name="Ahrendt S."/>
            <person name="Wang J."/>
            <person name="Lipzen A."/>
            <person name="Daum C."/>
            <person name="Barry K."/>
            <person name="Grigoriev I.V."/>
            <person name="Favel A."/>
            <person name="Rosso M.N."/>
            <person name="Martin F."/>
        </authorList>
    </citation>
    <scope>NUCLEOTIDE SEQUENCE [LARGE SCALE GENOMIC DNA]</scope>
    <source>
        <strain evidence="3 4">CIRM-BRFM 2984</strain>
    </source>
</reference>
<evidence type="ECO:0000256" key="1">
    <source>
        <dbReference type="SAM" id="MobiDB-lite"/>
    </source>
</evidence>
<dbReference type="PANTHER" id="PTHR33096:SF1">
    <property type="entry name" value="CXC1-LIKE CYSTEINE CLUSTER ASSOCIATED WITH KDZ TRANSPOSASES DOMAIN-CONTAINING PROTEIN"/>
    <property type="match status" value="1"/>
</dbReference>
<dbReference type="Pfam" id="PF18803">
    <property type="entry name" value="CxC2"/>
    <property type="match status" value="1"/>
</dbReference>
<name>A0AAW0BNL9_9AGAR</name>
<feature type="region of interest" description="Disordered" evidence="1">
    <location>
        <begin position="46"/>
        <end position="65"/>
    </location>
</feature>
<feature type="region of interest" description="Disordered" evidence="1">
    <location>
        <begin position="1"/>
        <end position="39"/>
    </location>
</feature>
<feature type="region of interest" description="Disordered" evidence="1">
    <location>
        <begin position="71"/>
        <end position="128"/>
    </location>
</feature>
<feature type="compositionally biased region" description="Acidic residues" evidence="1">
    <location>
        <begin position="106"/>
        <end position="116"/>
    </location>
</feature>
<keyword evidence="4" id="KW-1185">Reference proteome</keyword>
<dbReference type="PANTHER" id="PTHR33096">
    <property type="entry name" value="CXC2 DOMAIN-CONTAINING PROTEIN"/>
    <property type="match status" value="1"/>
</dbReference>
<feature type="compositionally biased region" description="Polar residues" evidence="1">
    <location>
        <begin position="51"/>
        <end position="62"/>
    </location>
</feature>
<proteinExistence type="predicted"/>
<dbReference type="Proteomes" id="UP001362999">
    <property type="component" value="Unassembled WGS sequence"/>
</dbReference>
<accession>A0AAW0BNL9</accession>
<evidence type="ECO:0000313" key="3">
    <source>
        <dbReference type="EMBL" id="KAK7027830.1"/>
    </source>
</evidence>
<sequence>MSAALARTTSTSLSTAAKVSPSRQKTGRRAPGGLQKSASFIEYEVRRGEITNDTQYSTSQDGTRLVRESLNAQAKRKKRRLQPSELQDPLATWEPLHDDGTAQVDDVGDGETDESGAGEKRKRYESSDEPMRLWREHIELFLDELVRRDAPYSGRRGDQCALCETPYAANAERLRCLQCGSFAQCRECLVARHATLPLHSPEVSQNLELTLCVTLNAALQVWSGKFWAKVDLRTLGCIYQLGHGGLRCPHAAPAVREMVVLDFPRIHTVCFRYCGCDHSDRFNNLQQLLQNGWYPASITDPRSCATFETLATFRLLNVTGNINVQAFVKCMEKRTDATRVNTVPDRYKGFGLMSRQWSFLKRLKRAGRAHDSLGVPGTRNGELAVRCWACPHDGINLPVNWRDVAPEYQFLFMLIIAVDANFRLRHRLRPNERDDPPLGSGWGYMQEEGPYREHLRNYVNEKDVSSCIAFKALLQKDSRLTTGLRSSGVGGVVCARHELIRPQGLGNLQKGERYSNMDYIVLASLIGITLLWLAISYDVACQWQVNFPSRMEEMPERLRLDLNAIQVLFALPVWHAMAHERSCQVQNSLTYTSGVGRTDGEGIERVWSLLIAIAWATRVMGRGAREDAIEDKVDHENYEKNINQGVVLPRKLIVAITERDQQVAGFEQVDATLETEVREEWQAIIDAWKADHQSRNPYDTTTPTRAASEAAVRLELAKEELEEASGGRGGQQGTSMTSFVVMGLQLEDAQFRIKRQVAQRGLLASEQSERLAELRRSFFIKMRKFRRLQEVYAPGAVQQLAEDEDKRDSELPPLQAEATAVYLPSRLPRAKRDGCSEELKGKEKRLRVGQMQDCVAKLRRCLLSRRHLWDWREHNVGQRAGTRAATLAQRVQRSIDETAERYRSARAALFALGGEDACVDWPVLQDDDIRVEEERDSDAGARRKLGNVGLSAKETRKSRRAGRAHSSKHVMSWIWTSGGAPGEDEEDLREAVRVEWSKAQARRDRWTEEVLHLREEMRRVLRFLRWTALEWETRASVQREVDQELRAGLKAYAARQAAVARDTARRFRNAWDTSASDAVRAALREEAVMGVEEPDGMDLLIEEF</sequence>
<feature type="region of interest" description="Disordered" evidence="1">
    <location>
        <begin position="932"/>
        <end position="965"/>
    </location>
</feature>
<comment type="caution">
    <text evidence="3">The sequence shown here is derived from an EMBL/GenBank/DDBJ whole genome shotgun (WGS) entry which is preliminary data.</text>
</comment>
<dbReference type="AlphaFoldDB" id="A0AAW0BNL9"/>
<feature type="compositionally biased region" description="Basic and acidic residues" evidence="1">
    <location>
        <begin position="117"/>
        <end position="128"/>
    </location>
</feature>
<dbReference type="InterPro" id="IPR040521">
    <property type="entry name" value="KDZ"/>
</dbReference>
<gene>
    <name evidence="3" type="ORF">R3P38DRAFT_3315356</name>
</gene>
<dbReference type="EMBL" id="JAWWNJ010000029">
    <property type="protein sequence ID" value="KAK7027830.1"/>
    <property type="molecule type" value="Genomic_DNA"/>
</dbReference>
<feature type="compositionally biased region" description="Low complexity" evidence="1">
    <location>
        <begin position="1"/>
        <end position="17"/>
    </location>
</feature>
<protein>
    <submittedName>
        <fullName evidence="3">CxC2 domain-containing protein</fullName>
    </submittedName>
</protein>
<dbReference type="Pfam" id="PF18758">
    <property type="entry name" value="KDZ"/>
    <property type="match status" value="1"/>
</dbReference>
<feature type="domain" description="CxC2-like cysteine cluster KDZ transposase-associated" evidence="2">
    <location>
        <begin position="232"/>
        <end position="338"/>
    </location>
</feature>
<dbReference type="InterPro" id="IPR041457">
    <property type="entry name" value="CxC2_KDZ-assoc"/>
</dbReference>
<organism evidence="3 4">
    <name type="scientific">Favolaschia claudopus</name>
    <dbReference type="NCBI Taxonomy" id="2862362"/>
    <lineage>
        <taxon>Eukaryota</taxon>
        <taxon>Fungi</taxon>
        <taxon>Dikarya</taxon>
        <taxon>Basidiomycota</taxon>
        <taxon>Agaricomycotina</taxon>
        <taxon>Agaricomycetes</taxon>
        <taxon>Agaricomycetidae</taxon>
        <taxon>Agaricales</taxon>
        <taxon>Marasmiineae</taxon>
        <taxon>Mycenaceae</taxon>
        <taxon>Favolaschia</taxon>
    </lineage>
</organism>
<feature type="compositionally biased region" description="Basic residues" evidence="1">
    <location>
        <begin position="956"/>
        <end position="965"/>
    </location>
</feature>
<evidence type="ECO:0000313" key="4">
    <source>
        <dbReference type="Proteomes" id="UP001362999"/>
    </source>
</evidence>